<evidence type="ECO:0000313" key="1">
    <source>
        <dbReference type="EMBL" id="CAA9237439.1"/>
    </source>
</evidence>
<dbReference type="InterPro" id="IPR010994">
    <property type="entry name" value="RuvA_2-like"/>
</dbReference>
<dbReference type="AlphaFoldDB" id="A0A6J4HYG2"/>
<reference evidence="1" key="1">
    <citation type="submission" date="2020-02" db="EMBL/GenBank/DDBJ databases">
        <authorList>
            <person name="Meier V. D."/>
        </authorList>
    </citation>
    <scope>NUCLEOTIDE SEQUENCE</scope>
    <source>
        <strain evidence="1">AVDCRST_MAG95</strain>
    </source>
</reference>
<dbReference type="SUPFAM" id="SSF47781">
    <property type="entry name" value="RuvA domain 2-like"/>
    <property type="match status" value="1"/>
</dbReference>
<accession>A0A6J4HYG2</accession>
<evidence type="ECO:0008006" key="2">
    <source>
        <dbReference type="Google" id="ProtNLM"/>
    </source>
</evidence>
<dbReference type="EMBL" id="CADCTJ010000397">
    <property type="protein sequence ID" value="CAA9237439.1"/>
    <property type="molecule type" value="Genomic_DNA"/>
</dbReference>
<name>A0A6J4HYG2_9BACT</name>
<protein>
    <recommendedName>
        <fullName evidence="2">Helix-hairpin-helix domain-containing protein</fullName>
    </recommendedName>
</protein>
<feature type="non-terminal residue" evidence="1">
    <location>
        <position position="368"/>
    </location>
</feature>
<sequence length="368" mass="41927">MLLLTNLAWAQDIPRTTFNPEIFAQDLLAQPDNADLNYEDIYENLLQFYQHPLNLNQATREELEALFILSPAQVGSFLQYRAQNGPLVSIYELQAIPDWDVATIFKLVPFVTAPEGNILTQLKPFWLRLQQEQNQYLMLRYDRALRRKKGFTAPDTSSTGRIATRYRGSPDKVLLRYRNSHSRDYSVGFTAEKDAGEQLSWDTRTHRYGFDFYSAHLQLFNKGNFKNIALGDYQLQFGQGLLLGAGFFTGKGSETITTIRRSSLGIRPYTSVLEAAFLRGAAFTYVYRRHWELTGFYSAKKLDGNLTGTLDSIDNATEEATFSAIQATGFHRTPTEIANKHRIGERVYGGNITYRPRGQHLIIGFTAM</sequence>
<proteinExistence type="predicted"/>
<gene>
    <name evidence="1" type="ORF">AVDCRST_MAG95-1282</name>
</gene>
<organism evidence="1">
    <name type="scientific">uncultured Adhaeribacter sp</name>
    <dbReference type="NCBI Taxonomy" id="448109"/>
    <lineage>
        <taxon>Bacteria</taxon>
        <taxon>Pseudomonadati</taxon>
        <taxon>Bacteroidota</taxon>
        <taxon>Cytophagia</taxon>
        <taxon>Cytophagales</taxon>
        <taxon>Hymenobacteraceae</taxon>
        <taxon>Adhaeribacter</taxon>
        <taxon>environmental samples</taxon>
    </lineage>
</organism>